<feature type="compositionally biased region" description="Low complexity" evidence="19">
    <location>
        <begin position="238"/>
        <end position="256"/>
    </location>
</feature>
<feature type="region of interest" description="Disordered" evidence="19">
    <location>
        <begin position="117"/>
        <end position="136"/>
    </location>
</feature>
<feature type="domain" description="SAP" evidence="21">
    <location>
        <begin position="289"/>
        <end position="323"/>
    </location>
</feature>
<dbReference type="Gene3D" id="3.30.160.60">
    <property type="entry name" value="Classic Zinc Finger"/>
    <property type="match status" value="1"/>
</dbReference>
<evidence type="ECO:0000256" key="13">
    <source>
        <dbReference type="ARBA" id="ARBA00023125"/>
    </source>
</evidence>
<dbReference type="RefSeq" id="XP_001384734.2">
    <property type="nucleotide sequence ID" value="XM_001384697.1"/>
</dbReference>
<keyword evidence="14 17" id="KW-0234">DNA repair</keyword>
<dbReference type="EMBL" id="CP000499">
    <property type="protein sequence ID" value="ABN66705.2"/>
    <property type="molecule type" value="Genomic_DNA"/>
</dbReference>
<evidence type="ECO:0000256" key="14">
    <source>
        <dbReference type="ARBA" id="ARBA00023204"/>
    </source>
</evidence>
<dbReference type="InterPro" id="IPR003034">
    <property type="entry name" value="SAP_dom"/>
</dbReference>
<accession>A3LV38</accession>
<dbReference type="GeneID" id="4839641"/>
<dbReference type="STRING" id="322104.A3LV38"/>
<dbReference type="InterPro" id="IPR006642">
    <property type="entry name" value="Rad18_UBZ4"/>
</dbReference>
<dbReference type="Proteomes" id="UP000002258">
    <property type="component" value="Chromosome 5"/>
</dbReference>
<keyword evidence="13 18" id="KW-0238">DNA-binding</keyword>
<keyword evidence="8 18" id="KW-0479">Metal-binding</keyword>
<dbReference type="SUPFAM" id="SSF57850">
    <property type="entry name" value="RING/U-box"/>
    <property type="match status" value="1"/>
</dbReference>
<dbReference type="GO" id="GO:0003697">
    <property type="term" value="F:single-stranded DNA binding"/>
    <property type="evidence" value="ECO:0007669"/>
    <property type="project" value="UniProtKB-UniRule"/>
</dbReference>
<evidence type="ECO:0000256" key="4">
    <source>
        <dbReference type="ARBA" id="ARBA00009506"/>
    </source>
</evidence>
<dbReference type="GO" id="GO:0006301">
    <property type="term" value="P:DNA damage tolerance"/>
    <property type="evidence" value="ECO:0007669"/>
    <property type="project" value="InterPro"/>
</dbReference>
<evidence type="ECO:0000256" key="10">
    <source>
        <dbReference type="ARBA" id="ARBA00022771"/>
    </source>
</evidence>
<dbReference type="HOGENOM" id="CLU_028491_2_0_1"/>
<dbReference type="Pfam" id="PF13923">
    <property type="entry name" value="zf-C3HC4_2"/>
    <property type="match status" value="1"/>
</dbReference>
<dbReference type="eggNOG" id="KOG0287">
    <property type="taxonomic scope" value="Eukaryota"/>
</dbReference>
<dbReference type="PANTHER" id="PTHR14134">
    <property type="entry name" value="E3 UBIQUITIN-PROTEIN LIGASE RAD18"/>
    <property type="match status" value="1"/>
</dbReference>
<evidence type="ECO:0000256" key="9">
    <source>
        <dbReference type="ARBA" id="ARBA00022763"/>
    </source>
</evidence>
<sequence>MSKNPFDRFGVDVTDPTDWASTKLPRLSELDSLKRCYICKEFFTAPVLTVCHHTFCSQCIRQYLLTNSHCPLCKTELYESSLKRDMLLDEIVTCYKSLRPFLLNLLRENEILVKNEPDIEKSENGPSKSNKRPAPVDEDDVIEVLSQGESVPSGSSTPEAQPKKKTKPESQLPALPGKSDQVACPICNKMMSADILQTRHLDDCLSGKTTPPSSNGSHSRKKAGASHGIASFFKKESPVPSSSSSSPSTSNSAFSKAEISQPVGFKESYLKQVEKTNSESVKKLPKLDFQSLSTPKLKEKLAALNLKVQGSRSQLEMRYNQFYVLYNSNLDSSRPVSEKQLKSTLNKWEQSHSAFNTESSTLFSSRASISNRSITSKTFSVREWLQVYHQEFRELIRAARASAKKDKKSKAKNTIDVIEEAEYVEVSKKDDSRPQQEHGSTESKVPQLTPELDMELVDMDFADDIANSSLFGGT</sequence>
<evidence type="ECO:0000256" key="16">
    <source>
        <dbReference type="PROSITE-ProRule" id="PRU00175"/>
    </source>
</evidence>
<dbReference type="SMART" id="SM00734">
    <property type="entry name" value="ZnF_Rad18"/>
    <property type="match status" value="1"/>
</dbReference>
<evidence type="ECO:0000259" key="20">
    <source>
        <dbReference type="PROSITE" id="PS50089"/>
    </source>
</evidence>
<dbReference type="UniPathway" id="UPA00143"/>
<comment type="similarity">
    <text evidence="4 18">Belongs to the RAD18 family.</text>
</comment>
<evidence type="ECO:0000256" key="6">
    <source>
        <dbReference type="ARBA" id="ARBA00015551"/>
    </source>
</evidence>
<dbReference type="AlphaFoldDB" id="A3LV38"/>
<dbReference type="InterPro" id="IPR013083">
    <property type="entry name" value="Znf_RING/FYVE/PHD"/>
</dbReference>
<comment type="catalytic activity">
    <reaction evidence="1 18">
        <text>S-ubiquitinyl-[E2 ubiquitin-conjugating enzyme]-L-cysteine + [acceptor protein]-L-lysine = [E2 ubiquitin-conjugating enzyme]-L-cysteine + N(6)-ubiquitinyl-[acceptor protein]-L-lysine.</text>
        <dbReference type="EC" id="2.3.2.27"/>
    </reaction>
</comment>
<feature type="compositionally biased region" description="Basic and acidic residues" evidence="19">
    <location>
        <begin position="425"/>
        <end position="441"/>
    </location>
</feature>
<evidence type="ECO:0000256" key="3">
    <source>
        <dbReference type="ARBA" id="ARBA00004906"/>
    </source>
</evidence>
<dbReference type="PANTHER" id="PTHR14134:SF2">
    <property type="entry name" value="E3 UBIQUITIN-PROTEIN LIGASE RAD18"/>
    <property type="match status" value="1"/>
</dbReference>
<dbReference type="FunFam" id="3.30.40.10:FF:000172">
    <property type="entry name" value="E3 ubiquitin-protein ligase RAD18"/>
    <property type="match status" value="1"/>
</dbReference>
<dbReference type="Gene3D" id="3.30.40.10">
    <property type="entry name" value="Zinc/RING finger domain, C3HC4 (zinc finger)"/>
    <property type="match status" value="1"/>
</dbReference>
<dbReference type="PROSITE" id="PS50089">
    <property type="entry name" value="ZF_RING_2"/>
    <property type="match status" value="1"/>
</dbReference>
<dbReference type="InParanoid" id="A3LV38"/>
<dbReference type="SMART" id="SM00513">
    <property type="entry name" value="SAP"/>
    <property type="match status" value="1"/>
</dbReference>
<keyword evidence="15 18" id="KW-0539">Nucleus</keyword>
<evidence type="ECO:0000256" key="15">
    <source>
        <dbReference type="ARBA" id="ARBA00023242"/>
    </source>
</evidence>
<evidence type="ECO:0000256" key="1">
    <source>
        <dbReference type="ARBA" id="ARBA00000900"/>
    </source>
</evidence>
<dbReference type="FunCoup" id="A3LV38">
    <property type="interactions" value="303"/>
</dbReference>
<dbReference type="Pfam" id="PF02037">
    <property type="entry name" value="SAP"/>
    <property type="match status" value="1"/>
</dbReference>
<feature type="region of interest" description="Disordered" evidence="19">
    <location>
        <begin position="425"/>
        <end position="450"/>
    </location>
</feature>
<feature type="domain" description="UBZ4-type" evidence="22">
    <location>
        <begin position="181"/>
        <end position="209"/>
    </location>
</feature>
<evidence type="ECO:0000256" key="18">
    <source>
        <dbReference type="RuleBase" id="RU368093"/>
    </source>
</evidence>
<evidence type="ECO:0000256" key="12">
    <source>
        <dbReference type="ARBA" id="ARBA00022833"/>
    </source>
</evidence>
<dbReference type="InterPro" id="IPR004580">
    <property type="entry name" value="Rad18_fungi"/>
</dbReference>
<keyword evidence="12 18" id="KW-0862">Zinc</keyword>
<dbReference type="InterPro" id="IPR017907">
    <property type="entry name" value="Znf_RING_CS"/>
</dbReference>
<dbReference type="PROSITE" id="PS50800">
    <property type="entry name" value="SAP"/>
    <property type="match status" value="1"/>
</dbReference>
<dbReference type="InterPro" id="IPR039577">
    <property type="entry name" value="Rad18"/>
</dbReference>
<evidence type="ECO:0000313" key="23">
    <source>
        <dbReference type="EMBL" id="ABN66705.2"/>
    </source>
</evidence>
<feature type="region of interest" description="Disordered" evidence="19">
    <location>
        <begin position="206"/>
        <end position="257"/>
    </location>
</feature>
<dbReference type="EC" id="2.3.2.27" evidence="5 18"/>
<evidence type="ECO:0000256" key="5">
    <source>
        <dbReference type="ARBA" id="ARBA00012483"/>
    </source>
</evidence>
<dbReference type="OrthoDB" id="9049620at2759"/>
<name>A3LV38_PICST</name>
<comment type="function">
    <text evidence="18">E3 RING-finger protein, member of the UBC2/RAD6 epistasis group. Associates to the E2 ubiquitin conjugating enzyme UBC2/RAD6 to form the UBC2-RAD18 ubiquitin ligase complex involved in postreplicative repair (PRR) of damaged DNA.</text>
</comment>
<dbReference type="GO" id="GO:0006281">
    <property type="term" value="P:DNA repair"/>
    <property type="evidence" value="ECO:0007669"/>
    <property type="project" value="UniProtKB-KW"/>
</dbReference>
<evidence type="ECO:0000256" key="17">
    <source>
        <dbReference type="PROSITE-ProRule" id="PRU01256"/>
    </source>
</evidence>
<feature type="compositionally biased region" description="Polar residues" evidence="19">
    <location>
        <begin position="147"/>
        <end position="159"/>
    </location>
</feature>
<dbReference type="GO" id="GO:0061630">
    <property type="term" value="F:ubiquitin protein ligase activity"/>
    <property type="evidence" value="ECO:0007669"/>
    <property type="project" value="UniProtKB-UniRule"/>
</dbReference>
<keyword evidence="24" id="KW-1185">Reference proteome</keyword>
<reference evidence="23 24" key="1">
    <citation type="journal article" date="2007" name="Nat. Biotechnol.">
        <title>Genome sequence of the lignocellulose-bioconverting and xylose-fermenting yeast Pichia stipitis.</title>
        <authorList>
            <person name="Jeffries T.W."/>
            <person name="Grigoriev I.V."/>
            <person name="Grimwood J."/>
            <person name="Laplaza J.M."/>
            <person name="Aerts A."/>
            <person name="Salamov A."/>
            <person name="Schmutz J."/>
            <person name="Lindquist E."/>
            <person name="Dehal P."/>
            <person name="Shapiro H."/>
            <person name="Jin Y.S."/>
            <person name="Passoth V."/>
            <person name="Richardson P.M."/>
        </authorList>
    </citation>
    <scope>NUCLEOTIDE SEQUENCE [LARGE SCALE GENOMIC DNA]</scope>
    <source>
        <strain evidence="24">ATCC 58785 / CBS 6054 / NBRC 10063 / NRRL Y-11545</strain>
    </source>
</reference>
<evidence type="ECO:0000256" key="7">
    <source>
        <dbReference type="ARBA" id="ARBA00022679"/>
    </source>
</evidence>
<evidence type="ECO:0000256" key="2">
    <source>
        <dbReference type="ARBA" id="ARBA00004123"/>
    </source>
</evidence>
<evidence type="ECO:0000259" key="22">
    <source>
        <dbReference type="PROSITE" id="PS51908"/>
    </source>
</evidence>
<evidence type="ECO:0000259" key="21">
    <source>
        <dbReference type="PROSITE" id="PS50800"/>
    </source>
</evidence>
<protein>
    <recommendedName>
        <fullName evidence="6 18">Postreplication repair E3 ubiquitin-protein ligase RAD18</fullName>
        <ecNumber evidence="5 18">2.3.2.27</ecNumber>
    </recommendedName>
    <alternativeName>
        <fullName evidence="18">RING-type E3 ubiquitin transferase RAD18</fullName>
    </alternativeName>
</protein>
<keyword evidence="9 17" id="KW-0227">DNA damage</keyword>
<dbReference type="OMA" id="IPNTGPR"/>
<dbReference type="GO" id="GO:0097505">
    <property type="term" value="C:Rad6-Rad18 complex"/>
    <property type="evidence" value="ECO:0007669"/>
    <property type="project" value="TreeGrafter"/>
</dbReference>
<evidence type="ECO:0000313" key="24">
    <source>
        <dbReference type="Proteomes" id="UP000002258"/>
    </source>
</evidence>
<keyword evidence="10 16" id="KW-0863">Zinc-finger</keyword>
<dbReference type="InterPro" id="IPR001841">
    <property type="entry name" value="Znf_RING"/>
</dbReference>
<proteinExistence type="inferred from homology"/>
<comment type="subcellular location">
    <subcellularLocation>
        <location evidence="2 18">Nucleus</location>
    </subcellularLocation>
</comment>
<gene>
    <name evidence="23" type="primary">RAD18</name>
    <name evidence="23" type="ORF">PICST_31983</name>
</gene>
<dbReference type="PROSITE" id="PS00518">
    <property type="entry name" value="ZF_RING_1"/>
    <property type="match status" value="1"/>
</dbReference>
<organism evidence="23 24">
    <name type="scientific">Scheffersomyces stipitis (strain ATCC 58785 / CBS 6054 / NBRC 10063 / NRRL Y-11545)</name>
    <name type="common">Yeast</name>
    <name type="synonym">Pichia stipitis</name>
    <dbReference type="NCBI Taxonomy" id="322104"/>
    <lineage>
        <taxon>Eukaryota</taxon>
        <taxon>Fungi</taxon>
        <taxon>Dikarya</taxon>
        <taxon>Ascomycota</taxon>
        <taxon>Saccharomycotina</taxon>
        <taxon>Pichiomycetes</taxon>
        <taxon>Debaryomycetaceae</taxon>
        <taxon>Scheffersomyces</taxon>
    </lineage>
</organism>
<feature type="compositionally biased region" description="Polar residues" evidence="19">
    <location>
        <begin position="207"/>
        <end position="217"/>
    </location>
</feature>
<evidence type="ECO:0000256" key="8">
    <source>
        <dbReference type="ARBA" id="ARBA00022723"/>
    </source>
</evidence>
<dbReference type="GO" id="GO:0005634">
    <property type="term" value="C:nucleus"/>
    <property type="evidence" value="ECO:0007669"/>
    <property type="project" value="UniProtKB-SubCell"/>
</dbReference>
<dbReference type="GO" id="GO:0006513">
    <property type="term" value="P:protein monoubiquitination"/>
    <property type="evidence" value="ECO:0007669"/>
    <property type="project" value="InterPro"/>
</dbReference>
<comment type="pathway">
    <text evidence="3 18">Protein modification; protein ubiquitination.</text>
</comment>
<dbReference type="NCBIfam" id="TIGR00599">
    <property type="entry name" value="rad18"/>
    <property type="match status" value="1"/>
</dbReference>
<dbReference type="PROSITE" id="PS51908">
    <property type="entry name" value="ZF_UBZ4"/>
    <property type="match status" value="1"/>
</dbReference>
<feature type="region of interest" description="Disordered" evidence="19">
    <location>
        <begin position="147"/>
        <end position="178"/>
    </location>
</feature>
<dbReference type="GO" id="GO:0008270">
    <property type="term" value="F:zinc ion binding"/>
    <property type="evidence" value="ECO:0007669"/>
    <property type="project" value="UniProtKB-KW"/>
</dbReference>
<keyword evidence="11 18" id="KW-0833">Ubl conjugation pathway</keyword>
<feature type="domain" description="RING-type" evidence="20">
    <location>
        <begin position="36"/>
        <end position="74"/>
    </location>
</feature>
<comment type="subunit">
    <text evidence="18">Interacts with E2 UBC2, forming a complex with ubiquitin ligase activity.</text>
</comment>
<evidence type="ECO:0000256" key="11">
    <source>
        <dbReference type="ARBA" id="ARBA00022786"/>
    </source>
</evidence>
<dbReference type="SMART" id="SM00184">
    <property type="entry name" value="RING"/>
    <property type="match status" value="1"/>
</dbReference>
<dbReference type="KEGG" id="pic:PICST_31983"/>
<evidence type="ECO:0000256" key="19">
    <source>
        <dbReference type="SAM" id="MobiDB-lite"/>
    </source>
</evidence>
<keyword evidence="7 18" id="KW-0808">Transferase</keyword>